<protein>
    <submittedName>
        <fullName evidence="3">Uncharacterized protein</fullName>
    </submittedName>
</protein>
<dbReference type="Proteomes" id="UP000636800">
    <property type="component" value="Chromosome 1"/>
</dbReference>
<evidence type="ECO:0000313" key="5">
    <source>
        <dbReference type="Proteomes" id="UP000639772"/>
    </source>
</evidence>
<evidence type="ECO:0000313" key="4">
    <source>
        <dbReference type="Proteomes" id="UP000636800"/>
    </source>
</evidence>
<reference evidence="4 5" key="1">
    <citation type="journal article" date="2020" name="Nat. Food">
        <title>A phased Vanilla planifolia genome enables genetic improvement of flavour and production.</title>
        <authorList>
            <person name="Hasing T."/>
            <person name="Tang H."/>
            <person name="Brym M."/>
            <person name="Khazi F."/>
            <person name="Huang T."/>
            <person name="Chambers A.H."/>
        </authorList>
    </citation>
    <scope>NUCLEOTIDE SEQUENCE [LARGE SCALE GENOMIC DNA]</scope>
    <source>
        <tissue evidence="3">Leaf</tissue>
    </source>
</reference>
<feature type="compositionally biased region" description="Polar residues" evidence="1">
    <location>
        <begin position="173"/>
        <end position="184"/>
    </location>
</feature>
<feature type="region of interest" description="Disordered" evidence="1">
    <location>
        <begin position="167"/>
        <end position="189"/>
    </location>
</feature>
<name>A0A835S094_VANPL</name>
<dbReference type="EMBL" id="JADCNM010000001">
    <property type="protein sequence ID" value="KAG0501860.1"/>
    <property type="molecule type" value="Genomic_DNA"/>
</dbReference>
<sequence length="207" mass="23112">MQPRFHRDCIDIWLATRHLPCLPQQPRRSRSDYGGRPWAIPIGELADREAELSDLVQSGEARGEVAVTATRSRLGSVRRMPMNLRSTEDWAAAIAEEQGEVWAADTRGCEKGYWLPDRLRRSRASCFSVEREEGSSRRGYREGASRGWRTPRLGRSGGGHFWGELLNGEGKSESVSDGSSTRGRTVTAVGGRDFHGWHGSCENLKVD</sequence>
<comment type="caution">
    <text evidence="3">The sequence shown here is derived from an EMBL/GenBank/DDBJ whole genome shotgun (WGS) entry which is preliminary data.</text>
</comment>
<accession>A0A835S094</accession>
<evidence type="ECO:0000256" key="1">
    <source>
        <dbReference type="SAM" id="MobiDB-lite"/>
    </source>
</evidence>
<keyword evidence="4" id="KW-1185">Reference proteome</keyword>
<organism evidence="3 5">
    <name type="scientific">Vanilla planifolia</name>
    <name type="common">Vanilla</name>
    <dbReference type="NCBI Taxonomy" id="51239"/>
    <lineage>
        <taxon>Eukaryota</taxon>
        <taxon>Viridiplantae</taxon>
        <taxon>Streptophyta</taxon>
        <taxon>Embryophyta</taxon>
        <taxon>Tracheophyta</taxon>
        <taxon>Spermatophyta</taxon>
        <taxon>Magnoliopsida</taxon>
        <taxon>Liliopsida</taxon>
        <taxon>Asparagales</taxon>
        <taxon>Orchidaceae</taxon>
        <taxon>Vanilloideae</taxon>
        <taxon>Vanilleae</taxon>
        <taxon>Vanilla</taxon>
    </lineage>
</organism>
<evidence type="ECO:0000313" key="3">
    <source>
        <dbReference type="EMBL" id="KAG0501860.1"/>
    </source>
</evidence>
<dbReference type="OrthoDB" id="8062037at2759"/>
<evidence type="ECO:0000313" key="2">
    <source>
        <dbReference type="EMBL" id="KAG0497484.1"/>
    </source>
</evidence>
<dbReference type="AlphaFoldDB" id="A0A835S094"/>
<gene>
    <name evidence="3" type="ORF">HPP92_001932</name>
    <name evidence="2" type="ORF">HPP92_002175</name>
</gene>
<dbReference type="Proteomes" id="UP000639772">
    <property type="component" value="Chromosome 1"/>
</dbReference>
<proteinExistence type="predicted"/>
<dbReference type="EMBL" id="JADCNL010000001">
    <property type="protein sequence ID" value="KAG0497484.1"/>
    <property type="molecule type" value="Genomic_DNA"/>
</dbReference>